<keyword evidence="4" id="KW-1185">Reference proteome</keyword>
<dbReference type="Proteomes" id="UP000011728">
    <property type="component" value="Chromosome"/>
</dbReference>
<protein>
    <recommendedName>
        <fullName evidence="2">DDT domain-containing protein</fullName>
    </recommendedName>
</protein>
<evidence type="ECO:0000256" key="1">
    <source>
        <dbReference type="SAM" id="MobiDB-lite"/>
    </source>
</evidence>
<dbReference type="PATRIC" id="fig|931276.5.peg.2843"/>
<dbReference type="EMBL" id="CP004121">
    <property type="protein sequence ID" value="AGF56590.1"/>
    <property type="molecule type" value="Genomic_DNA"/>
</dbReference>
<feature type="domain" description="DDT" evidence="2">
    <location>
        <begin position="27"/>
        <end position="59"/>
    </location>
</feature>
<dbReference type="RefSeq" id="WP_015392909.1">
    <property type="nucleotide sequence ID" value="NC_020291.1"/>
</dbReference>
<sequence length="90" mass="10496">MEEINIRKVLNMYKMFSKRQREVLGKLIETRESFTFEDLQQALQDDPEAKEILQKIHFVADGEYEKAGISKPASKSESTDNNVKEINLMM</sequence>
<dbReference type="Pfam" id="PF02791">
    <property type="entry name" value="DDT"/>
    <property type="match status" value="1"/>
</dbReference>
<evidence type="ECO:0000313" key="4">
    <source>
        <dbReference type="Proteomes" id="UP000011728"/>
    </source>
</evidence>
<name>M1LU54_9CLOT</name>
<feature type="region of interest" description="Disordered" evidence="1">
    <location>
        <begin position="69"/>
        <end position="90"/>
    </location>
</feature>
<dbReference type="InterPro" id="IPR018501">
    <property type="entry name" value="DDT_dom"/>
</dbReference>
<dbReference type="AlphaFoldDB" id="M1LU54"/>
<gene>
    <name evidence="3" type="ORF">Cspa_c28270</name>
</gene>
<organism evidence="3 4">
    <name type="scientific">Clostridium saccharoperbutylacetonicum N1-4(HMT)</name>
    <dbReference type="NCBI Taxonomy" id="931276"/>
    <lineage>
        <taxon>Bacteria</taxon>
        <taxon>Bacillati</taxon>
        <taxon>Bacillota</taxon>
        <taxon>Clostridia</taxon>
        <taxon>Eubacteriales</taxon>
        <taxon>Clostridiaceae</taxon>
        <taxon>Clostridium</taxon>
    </lineage>
</organism>
<dbReference type="OrthoDB" id="9971823at2"/>
<evidence type="ECO:0000259" key="2">
    <source>
        <dbReference type="Pfam" id="PF02791"/>
    </source>
</evidence>
<dbReference type="HOGENOM" id="CLU_2463706_0_0_9"/>
<accession>M1LU54</accession>
<evidence type="ECO:0000313" key="3">
    <source>
        <dbReference type="EMBL" id="AGF56590.1"/>
    </source>
</evidence>
<reference evidence="3 4" key="1">
    <citation type="submission" date="2013-02" db="EMBL/GenBank/DDBJ databases">
        <title>Genome sequence of Clostridium saccharoperbutylacetonicum N1-4(HMT).</title>
        <authorList>
            <person name="Poehlein A."/>
            <person name="Daniel R."/>
        </authorList>
    </citation>
    <scope>NUCLEOTIDE SEQUENCE [LARGE SCALE GENOMIC DNA]</scope>
    <source>
        <strain evidence="4">N1-4(HMT)</strain>
    </source>
</reference>
<dbReference type="KEGG" id="csr:Cspa_c28270"/>
<proteinExistence type="predicted"/>
<dbReference type="eggNOG" id="ENOG5030H4P">
    <property type="taxonomic scope" value="Bacteria"/>
</dbReference>